<accession>A0A3B0XAD7</accession>
<dbReference type="GO" id="GO:0008610">
    <property type="term" value="P:lipid biosynthetic process"/>
    <property type="evidence" value="ECO:0007669"/>
    <property type="project" value="UniProtKB-ARBA"/>
</dbReference>
<dbReference type="AlphaFoldDB" id="A0A3B0XAD7"/>
<evidence type="ECO:0000256" key="1">
    <source>
        <dbReference type="ARBA" id="ARBA00004651"/>
    </source>
</evidence>
<feature type="transmembrane region" description="Helical" evidence="8">
    <location>
        <begin position="216"/>
        <end position="234"/>
    </location>
</feature>
<evidence type="ECO:0000256" key="7">
    <source>
        <dbReference type="ARBA" id="ARBA00023136"/>
    </source>
</evidence>
<feature type="transmembrane region" description="Helical" evidence="8">
    <location>
        <begin position="126"/>
        <end position="142"/>
    </location>
</feature>
<dbReference type="PANTHER" id="PTHR33908:SF11">
    <property type="entry name" value="MEMBRANE PROTEIN"/>
    <property type="match status" value="1"/>
</dbReference>
<evidence type="ECO:0008006" key="10">
    <source>
        <dbReference type="Google" id="ProtNLM"/>
    </source>
</evidence>
<gene>
    <name evidence="9" type="ORF">MNBD_GAMMA05-1258</name>
</gene>
<feature type="transmembrane region" description="Helical" evidence="8">
    <location>
        <begin position="148"/>
        <end position="166"/>
    </location>
</feature>
<dbReference type="InterPro" id="IPR050297">
    <property type="entry name" value="LipidA_mod_glycosyltrf_83"/>
</dbReference>
<feature type="transmembrane region" description="Helical" evidence="8">
    <location>
        <begin position="12"/>
        <end position="32"/>
    </location>
</feature>
<protein>
    <recommendedName>
        <fullName evidence="10">Glycosyltransferase RgtA/B/C/D-like domain-containing protein</fullName>
    </recommendedName>
</protein>
<proteinExistence type="predicted"/>
<keyword evidence="2" id="KW-1003">Cell membrane</keyword>
<keyword evidence="4" id="KW-0808">Transferase</keyword>
<feature type="transmembrane region" description="Helical" evidence="8">
    <location>
        <begin position="91"/>
        <end position="114"/>
    </location>
</feature>
<sequence length="524" mass="60268">MPSLAALQNPVYTRLFIYLIIVISIGFHISTIRTGHHWEGDFALYTAHAKNIADGHNYSDTGYIFNPEQPFLAPKSYPPVYPVFLAPIYKLFGLNILAMKIANILIFAVFLLLFQHYIRKRLRYPVTQIAIITAVAFGPWFWIAKDRILPDFLFMTFIYGSVLLVDQLYEKYKPTSRSLLLTIVIGLTIYLAYGTRSLGLVLLPTLLLFDVVRTRWISKSTIVILAIFSTLYLTQNFVLQTDKSYLNTFKTSLQEKNHNTRSDSGDNNKAQQTIEINSVIQKSVRTIFSNAKHYHQSMAAYWSSNINNTIDNTVYISMGLLAIIGFVSVTIKRPSFADYLFFVYISLILLVPFRMTRYLLPIIPLYLFYIFYGFETILNRSSIQKKYTTIIFSTFGLLLIVVLSYIGSYSKHEFNHIENGVTTKESQALFNFIRQNTPEDSTFISRKPRLIALFANRDATIYAWKKDGANLLNYFSDVSATHIVVAKENSGVSEIAAFRNWVANNSNKFYPIYENSDFLVYRIR</sequence>
<evidence type="ECO:0000256" key="4">
    <source>
        <dbReference type="ARBA" id="ARBA00022679"/>
    </source>
</evidence>
<keyword evidence="3" id="KW-0328">Glycosyltransferase</keyword>
<evidence type="ECO:0000256" key="6">
    <source>
        <dbReference type="ARBA" id="ARBA00022989"/>
    </source>
</evidence>
<name>A0A3B0XAD7_9ZZZZ</name>
<evidence type="ECO:0000256" key="5">
    <source>
        <dbReference type="ARBA" id="ARBA00022692"/>
    </source>
</evidence>
<keyword evidence="5 8" id="KW-0812">Transmembrane</keyword>
<reference evidence="9" key="1">
    <citation type="submission" date="2018-06" db="EMBL/GenBank/DDBJ databases">
        <authorList>
            <person name="Zhirakovskaya E."/>
        </authorList>
    </citation>
    <scope>NUCLEOTIDE SEQUENCE</scope>
</reference>
<dbReference type="GO" id="GO:0005886">
    <property type="term" value="C:plasma membrane"/>
    <property type="evidence" value="ECO:0007669"/>
    <property type="project" value="UniProtKB-SubCell"/>
</dbReference>
<feature type="transmembrane region" description="Helical" evidence="8">
    <location>
        <begin position="313"/>
        <end position="331"/>
    </location>
</feature>
<keyword evidence="6 8" id="KW-1133">Transmembrane helix</keyword>
<feature type="transmembrane region" description="Helical" evidence="8">
    <location>
        <begin position="178"/>
        <end position="196"/>
    </location>
</feature>
<dbReference type="EMBL" id="UOFE01000035">
    <property type="protein sequence ID" value="VAW53766.1"/>
    <property type="molecule type" value="Genomic_DNA"/>
</dbReference>
<feature type="transmembrane region" description="Helical" evidence="8">
    <location>
        <begin position="358"/>
        <end position="375"/>
    </location>
</feature>
<evidence type="ECO:0000313" key="9">
    <source>
        <dbReference type="EMBL" id="VAW53766.1"/>
    </source>
</evidence>
<feature type="transmembrane region" description="Helical" evidence="8">
    <location>
        <begin position="387"/>
        <end position="406"/>
    </location>
</feature>
<dbReference type="GO" id="GO:0016763">
    <property type="term" value="F:pentosyltransferase activity"/>
    <property type="evidence" value="ECO:0007669"/>
    <property type="project" value="TreeGrafter"/>
</dbReference>
<evidence type="ECO:0000256" key="3">
    <source>
        <dbReference type="ARBA" id="ARBA00022676"/>
    </source>
</evidence>
<evidence type="ECO:0000256" key="8">
    <source>
        <dbReference type="SAM" id="Phobius"/>
    </source>
</evidence>
<keyword evidence="7 8" id="KW-0472">Membrane</keyword>
<feature type="transmembrane region" description="Helical" evidence="8">
    <location>
        <begin position="337"/>
        <end position="353"/>
    </location>
</feature>
<comment type="subcellular location">
    <subcellularLocation>
        <location evidence="1">Cell membrane</location>
        <topology evidence="1">Multi-pass membrane protein</topology>
    </subcellularLocation>
</comment>
<dbReference type="PANTHER" id="PTHR33908">
    <property type="entry name" value="MANNOSYLTRANSFERASE YKCB-RELATED"/>
    <property type="match status" value="1"/>
</dbReference>
<evidence type="ECO:0000256" key="2">
    <source>
        <dbReference type="ARBA" id="ARBA00022475"/>
    </source>
</evidence>
<organism evidence="9">
    <name type="scientific">hydrothermal vent metagenome</name>
    <dbReference type="NCBI Taxonomy" id="652676"/>
    <lineage>
        <taxon>unclassified sequences</taxon>
        <taxon>metagenomes</taxon>
        <taxon>ecological metagenomes</taxon>
    </lineage>
</organism>